<proteinExistence type="predicted"/>
<gene>
    <name evidence="3" type="ORF">A3G33_11420</name>
</gene>
<keyword evidence="1" id="KW-1133">Transmembrane helix</keyword>
<sequence>MTTGKELINQPIRRAKLQKVFLRTVFLMIFILLAVDLDCLRSIPIAFASQEITAEVNREAEQDSAPEKQPAELIIKNLNKVEVAKAASGKEIISITGVMPSDYDQNFRQKSKRYLRAQNANGDKSKGKSSWVSLPHVSSPAISKTDENGVPWFVITTGTYKIEIEENKAFGVDTAKILEGFYRLLKKETRMTNKTINTKLRIRIFKGKRNYESFCEEHQLNCDRTMGVTSARYLVAGGRFGRFVENQILFYWDNDWRKFENMAELYSSKQKFYATLFHEATHQLLHTFTQNIYPKWLGEGLAEHFENTMFNGKEIYLPMKLSIPRAKDMKEFLNAGGDPKEIFSWDRYGDKDSVYYGFSASFVAFLMRGTAYRHYIDQAIRRIDQGESVSKVTDSISKIKDGNFWDEWRNSYTSDILSN</sequence>
<evidence type="ECO:0000259" key="2">
    <source>
        <dbReference type="Pfam" id="PF07607"/>
    </source>
</evidence>
<accession>A0A1G1KSP9</accession>
<evidence type="ECO:0000256" key="1">
    <source>
        <dbReference type="SAM" id="Phobius"/>
    </source>
</evidence>
<dbReference type="Proteomes" id="UP000178187">
    <property type="component" value="Unassembled WGS sequence"/>
</dbReference>
<comment type="caution">
    <text evidence="3">The sequence shown here is derived from an EMBL/GenBank/DDBJ whole genome shotgun (WGS) entry which is preliminary data.</text>
</comment>
<protein>
    <recommendedName>
        <fullName evidence="2">DUF1570 domain-containing protein</fullName>
    </recommendedName>
</protein>
<organism evidence="3 4">
    <name type="scientific">Candidatus Danuiimicrobium aquiferis</name>
    <dbReference type="NCBI Taxonomy" id="1801832"/>
    <lineage>
        <taxon>Bacteria</taxon>
        <taxon>Pseudomonadati</taxon>
        <taxon>Candidatus Omnitrophota</taxon>
        <taxon>Candidatus Danuiimicrobium</taxon>
    </lineage>
</organism>
<dbReference type="EMBL" id="MHFR01000060">
    <property type="protein sequence ID" value="OGW95599.1"/>
    <property type="molecule type" value="Genomic_DNA"/>
</dbReference>
<evidence type="ECO:0000313" key="4">
    <source>
        <dbReference type="Proteomes" id="UP000178187"/>
    </source>
</evidence>
<feature type="domain" description="DUF1570" evidence="2">
    <location>
        <begin position="274"/>
        <end position="313"/>
    </location>
</feature>
<keyword evidence="1" id="KW-0812">Transmembrane</keyword>
<keyword evidence="1" id="KW-0472">Membrane</keyword>
<dbReference type="AlphaFoldDB" id="A0A1G1KSP9"/>
<name>A0A1G1KSP9_9BACT</name>
<dbReference type="InterPro" id="IPR011464">
    <property type="entry name" value="DUF1570"/>
</dbReference>
<reference evidence="3 4" key="1">
    <citation type="journal article" date="2016" name="Nat. Commun.">
        <title>Thousands of microbial genomes shed light on interconnected biogeochemical processes in an aquifer system.</title>
        <authorList>
            <person name="Anantharaman K."/>
            <person name="Brown C.T."/>
            <person name="Hug L.A."/>
            <person name="Sharon I."/>
            <person name="Castelle C.J."/>
            <person name="Probst A.J."/>
            <person name="Thomas B.C."/>
            <person name="Singh A."/>
            <person name="Wilkins M.J."/>
            <person name="Karaoz U."/>
            <person name="Brodie E.L."/>
            <person name="Williams K.H."/>
            <person name="Hubbard S.S."/>
            <person name="Banfield J.F."/>
        </authorList>
    </citation>
    <scope>NUCLEOTIDE SEQUENCE [LARGE SCALE GENOMIC DNA]</scope>
</reference>
<feature type="transmembrane region" description="Helical" evidence="1">
    <location>
        <begin position="20"/>
        <end position="37"/>
    </location>
</feature>
<evidence type="ECO:0000313" key="3">
    <source>
        <dbReference type="EMBL" id="OGW95599.1"/>
    </source>
</evidence>
<dbReference type="Pfam" id="PF07607">
    <property type="entry name" value="DUF1570"/>
    <property type="match status" value="1"/>
</dbReference>